<dbReference type="EMBL" id="GBXM01087312">
    <property type="protein sequence ID" value="JAH21265.1"/>
    <property type="molecule type" value="Transcribed_RNA"/>
</dbReference>
<reference evidence="1" key="1">
    <citation type="submission" date="2014-11" db="EMBL/GenBank/DDBJ databases">
        <authorList>
            <person name="Amaro Gonzalez C."/>
        </authorList>
    </citation>
    <scope>NUCLEOTIDE SEQUENCE</scope>
</reference>
<proteinExistence type="predicted"/>
<name>A0A0E9QYG2_ANGAN</name>
<dbReference type="AlphaFoldDB" id="A0A0E9QYG2"/>
<reference evidence="1" key="2">
    <citation type="journal article" date="2015" name="Fish Shellfish Immunol.">
        <title>Early steps in the European eel (Anguilla anguilla)-Vibrio vulnificus interaction in the gills: Role of the RtxA13 toxin.</title>
        <authorList>
            <person name="Callol A."/>
            <person name="Pajuelo D."/>
            <person name="Ebbesson L."/>
            <person name="Teles M."/>
            <person name="MacKenzie S."/>
            <person name="Amaro C."/>
        </authorList>
    </citation>
    <scope>NUCLEOTIDE SEQUENCE</scope>
</reference>
<evidence type="ECO:0000313" key="1">
    <source>
        <dbReference type="EMBL" id="JAH21265.1"/>
    </source>
</evidence>
<sequence length="31" mass="3365">MAPHPATLQSVLGCMSLSFSGREIHFTSLVF</sequence>
<accession>A0A0E9QYG2</accession>
<organism evidence="1">
    <name type="scientific">Anguilla anguilla</name>
    <name type="common">European freshwater eel</name>
    <name type="synonym">Muraena anguilla</name>
    <dbReference type="NCBI Taxonomy" id="7936"/>
    <lineage>
        <taxon>Eukaryota</taxon>
        <taxon>Metazoa</taxon>
        <taxon>Chordata</taxon>
        <taxon>Craniata</taxon>
        <taxon>Vertebrata</taxon>
        <taxon>Euteleostomi</taxon>
        <taxon>Actinopterygii</taxon>
        <taxon>Neopterygii</taxon>
        <taxon>Teleostei</taxon>
        <taxon>Anguilliformes</taxon>
        <taxon>Anguillidae</taxon>
        <taxon>Anguilla</taxon>
    </lineage>
</organism>
<protein>
    <submittedName>
        <fullName evidence="1">Uncharacterized protein</fullName>
    </submittedName>
</protein>